<name>A0A813KX95_POLGL</name>
<feature type="non-terminal residue" evidence="2">
    <location>
        <position position="1"/>
    </location>
</feature>
<dbReference type="EMBL" id="CAJNNW010033103">
    <property type="protein sequence ID" value="CAE8717122.1"/>
    <property type="molecule type" value="Genomic_DNA"/>
</dbReference>
<comment type="caution">
    <text evidence="2">The sequence shown here is derived from an EMBL/GenBank/DDBJ whole genome shotgun (WGS) entry which is preliminary data.</text>
</comment>
<reference evidence="2" key="1">
    <citation type="submission" date="2021-02" db="EMBL/GenBank/DDBJ databases">
        <authorList>
            <person name="Dougan E. K."/>
            <person name="Rhodes N."/>
            <person name="Thang M."/>
            <person name="Chan C."/>
        </authorList>
    </citation>
    <scope>NUCLEOTIDE SEQUENCE</scope>
</reference>
<dbReference type="InterPro" id="IPR011009">
    <property type="entry name" value="Kinase-like_dom_sf"/>
</dbReference>
<sequence length="101" mass="10944">AAGDDGGFSPAVGSSKVPVLPRLTGAVSPPASELCSSLLRVEPRRRPLADMATDHEWFEQCEAIQRAHRTQSPKMASKGGPRPLTAPMPQDFWVNLRFTFG</sequence>
<evidence type="ECO:0000256" key="1">
    <source>
        <dbReference type="SAM" id="MobiDB-lite"/>
    </source>
</evidence>
<organism evidence="2 3">
    <name type="scientific">Polarella glacialis</name>
    <name type="common">Dinoflagellate</name>
    <dbReference type="NCBI Taxonomy" id="89957"/>
    <lineage>
        <taxon>Eukaryota</taxon>
        <taxon>Sar</taxon>
        <taxon>Alveolata</taxon>
        <taxon>Dinophyceae</taxon>
        <taxon>Suessiales</taxon>
        <taxon>Suessiaceae</taxon>
        <taxon>Polarella</taxon>
    </lineage>
</organism>
<protein>
    <submittedName>
        <fullName evidence="2">Uncharacterized protein</fullName>
    </submittedName>
</protein>
<dbReference type="Proteomes" id="UP000626109">
    <property type="component" value="Unassembled WGS sequence"/>
</dbReference>
<gene>
    <name evidence="2" type="ORF">PGLA2088_LOCUS39402</name>
</gene>
<feature type="region of interest" description="Disordered" evidence="1">
    <location>
        <begin position="66"/>
        <end position="88"/>
    </location>
</feature>
<dbReference type="SUPFAM" id="SSF56112">
    <property type="entry name" value="Protein kinase-like (PK-like)"/>
    <property type="match status" value="1"/>
</dbReference>
<dbReference type="AlphaFoldDB" id="A0A813KX95"/>
<dbReference type="Gene3D" id="1.10.510.10">
    <property type="entry name" value="Transferase(Phosphotransferase) domain 1"/>
    <property type="match status" value="1"/>
</dbReference>
<feature type="non-terminal residue" evidence="2">
    <location>
        <position position="101"/>
    </location>
</feature>
<evidence type="ECO:0000313" key="2">
    <source>
        <dbReference type="EMBL" id="CAE8717122.1"/>
    </source>
</evidence>
<evidence type="ECO:0000313" key="3">
    <source>
        <dbReference type="Proteomes" id="UP000626109"/>
    </source>
</evidence>
<proteinExistence type="predicted"/>
<accession>A0A813KX95</accession>